<dbReference type="AlphaFoldDB" id="A0A918XFB4"/>
<dbReference type="PANTHER" id="PTHR40392:SF1">
    <property type="entry name" value="2-PHOSPHO-L-LACTATE GUANYLYLTRANSFERASE"/>
    <property type="match status" value="1"/>
</dbReference>
<comment type="catalytic activity">
    <reaction evidence="5">
        <text>(2R)-3-phosphoglycerate + GTP + H(+) = 3-[(R)-glyceryl]-diphospho-5'-guanosine + diphosphate</text>
        <dbReference type="Rhea" id="RHEA:63440"/>
        <dbReference type="ChEBI" id="CHEBI:15378"/>
        <dbReference type="ChEBI" id="CHEBI:33019"/>
        <dbReference type="ChEBI" id="CHEBI:37565"/>
        <dbReference type="ChEBI" id="CHEBI:58272"/>
        <dbReference type="ChEBI" id="CHEBI:147306"/>
        <dbReference type="EC" id="2.7.7.106"/>
    </reaction>
</comment>
<dbReference type="Pfam" id="PF01983">
    <property type="entry name" value="CofC"/>
    <property type="match status" value="1"/>
</dbReference>
<dbReference type="GO" id="GO:0005525">
    <property type="term" value="F:GTP binding"/>
    <property type="evidence" value="ECO:0007669"/>
    <property type="project" value="UniProtKB-KW"/>
</dbReference>
<sequence>MLHALLPLKDLSNAKTRLSGVLSLSRRRALAQAMAEDVLQCLLHHPKITTVTLLSPDPAAPHLAASSGARYLDERSLGSSGLNGVLTEALSQQGDAALHHLIAHGDLPALSAGDISLAVEALQSTDVVIGSDLAGQGTNLLAFRGGRQPQLAFGTDSYTRHRAAAEQAGLICKNLQTSGIGFDVDAPADLATLLALYRKGALGNHTSRLLQAGLAERLSLVIDSLQTQPCDDGAAERSEG</sequence>
<dbReference type="SUPFAM" id="SSF53448">
    <property type="entry name" value="Nucleotide-diphospho-sugar transferases"/>
    <property type="match status" value="1"/>
</dbReference>
<dbReference type="InterPro" id="IPR029044">
    <property type="entry name" value="Nucleotide-diphossugar_trans"/>
</dbReference>
<evidence type="ECO:0000256" key="2">
    <source>
        <dbReference type="ARBA" id="ARBA00022695"/>
    </source>
</evidence>
<keyword evidence="1 5" id="KW-0808">Transferase</keyword>
<comment type="similarity">
    <text evidence="5">Belongs to the CofC family.</text>
</comment>
<dbReference type="RefSeq" id="WP_189475264.1">
    <property type="nucleotide sequence ID" value="NZ_BMYM01000001.1"/>
</dbReference>
<dbReference type="Proteomes" id="UP000644693">
    <property type="component" value="Unassembled WGS sequence"/>
</dbReference>
<evidence type="ECO:0000313" key="7">
    <source>
        <dbReference type="Proteomes" id="UP000644693"/>
    </source>
</evidence>
<name>A0A918XFB4_9GAMM</name>
<reference evidence="6" key="1">
    <citation type="journal article" date="2014" name="Int. J. Syst. Evol. Microbiol.">
        <title>Complete genome sequence of Corynebacterium casei LMG S-19264T (=DSM 44701T), isolated from a smear-ripened cheese.</title>
        <authorList>
            <consortium name="US DOE Joint Genome Institute (JGI-PGF)"/>
            <person name="Walter F."/>
            <person name="Albersmeier A."/>
            <person name="Kalinowski J."/>
            <person name="Ruckert C."/>
        </authorList>
    </citation>
    <scope>NUCLEOTIDE SEQUENCE</scope>
    <source>
        <strain evidence="6">KCTC 23430</strain>
    </source>
</reference>
<comment type="function">
    <text evidence="5">Guanylyltransferase that catalyzes the activation of (2R)-3-phosphoglycerate (3PG) as 3-[(R)-glyceryl]-diphospho-5'-guanosine, via the condensation of 3PG with GTP. It is involved in the biosynthesis of a derivative of the hydride carrier cofactor coenzyme F420, 3PG-F420.</text>
</comment>
<dbReference type="EC" id="2.7.7.106" evidence="5"/>
<dbReference type="GO" id="GO:0052645">
    <property type="term" value="P:F420-0 metabolic process"/>
    <property type="evidence" value="ECO:0007669"/>
    <property type="project" value="UniProtKB-UniRule"/>
</dbReference>
<evidence type="ECO:0000256" key="3">
    <source>
        <dbReference type="ARBA" id="ARBA00022741"/>
    </source>
</evidence>
<dbReference type="Gene3D" id="3.90.550.10">
    <property type="entry name" value="Spore Coat Polysaccharide Biosynthesis Protein SpsA, Chain A"/>
    <property type="match status" value="1"/>
</dbReference>
<proteinExistence type="inferred from homology"/>
<comment type="pathway">
    <text evidence="5">Cofactor biosynthesis; coenzyme F420 biosynthesis.</text>
</comment>
<keyword evidence="2 5" id="KW-0548">Nucleotidyltransferase</keyword>
<dbReference type="NCBIfam" id="TIGR03552">
    <property type="entry name" value="F420_cofC"/>
    <property type="match status" value="1"/>
</dbReference>
<dbReference type="PANTHER" id="PTHR40392">
    <property type="entry name" value="2-PHOSPHO-L-LACTATE GUANYLYLTRANSFERASE"/>
    <property type="match status" value="1"/>
</dbReference>
<accession>A0A918XFB4</accession>
<evidence type="ECO:0000313" key="6">
    <source>
        <dbReference type="EMBL" id="GHD28309.1"/>
    </source>
</evidence>
<dbReference type="InterPro" id="IPR002835">
    <property type="entry name" value="CofC"/>
</dbReference>
<organism evidence="6 7">
    <name type="scientific">Parahalioglobus pacificus</name>
    <dbReference type="NCBI Taxonomy" id="930806"/>
    <lineage>
        <taxon>Bacteria</taxon>
        <taxon>Pseudomonadati</taxon>
        <taxon>Pseudomonadota</taxon>
        <taxon>Gammaproteobacteria</taxon>
        <taxon>Cellvibrionales</taxon>
        <taxon>Halieaceae</taxon>
        <taxon>Parahalioglobus</taxon>
    </lineage>
</organism>
<gene>
    <name evidence="6" type="primary">cofC</name>
    <name evidence="5" type="synonym">fbiD</name>
    <name evidence="6" type="ORF">GCM10007053_07550</name>
</gene>
<reference evidence="6" key="2">
    <citation type="submission" date="2020-09" db="EMBL/GenBank/DDBJ databases">
        <authorList>
            <person name="Sun Q."/>
            <person name="Kim S."/>
        </authorList>
    </citation>
    <scope>NUCLEOTIDE SEQUENCE</scope>
    <source>
        <strain evidence="6">KCTC 23430</strain>
    </source>
</reference>
<comment type="caution">
    <text evidence="6">The sequence shown here is derived from an EMBL/GenBank/DDBJ whole genome shotgun (WGS) entry which is preliminary data.</text>
</comment>
<dbReference type="HAMAP" id="MF_02114">
    <property type="entry name" value="CofC"/>
    <property type="match status" value="1"/>
</dbReference>
<evidence type="ECO:0000256" key="4">
    <source>
        <dbReference type="ARBA" id="ARBA00023134"/>
    </source>
</evidence>
<keyword evidence="7" id="KW-1185">Reference proteome</keyword>
<evidence type="ECO:0000256" key="1">
    <source>
        <dbReference type="ARBA" id="ARBA00022679"/>
    </source>
</evidence>
<dbReference type="GO" id="GO:0043814">
    <property type="term" value="F:phospholactate guanylyltransferase activity"/>
    <property type="evidence" value="ECO:0007669"/>
    <property type="project" value="InterPro"/>
</dbReference>
<keyword evidence="3 5" id="KW-0547">Nucleotide-binding</keyword>
<evidence type="ECO:0000256" key="5">
    <source>
        <dbReference type="HAMAP-Rule" id="MF_02114"/>
    </source>
</evidence>
<protein>
    <recommendedName>
        <fullName evidence="5">3-phospho-D-glycerate guanylyltransferase</fullName>
        <shortName evidence="5">3PG guanylyltransferase</shortName>
        <ecNumber evidence="5">2.7.7.106</ecNumber>
    </recommendedName>
</protein>
<dbReference type="EMBL" id="BMYM01000001">
    <property type="protein sequence ID" value="GHD28309.1"/>
    <property type="molecule type" value="Genomic_DNA"/>
</dbReference>
<keyword evidence="4 5" id="KW-0342">GTP-binding</keyword>